<feature type="transmembrane region" description="Helical" evidence="2">
    <location>
        <begin position="172"/>
        <end position="193"/>
    </location>
</feature>
<evidence type="ECO:0000256" key="2">
    <source>
        <dbReference type="SAM" id="Phobius"/>
    </source>
</evidence>
<dbReference type="Proteomes" id="UP000005801">
    <property type="component" value="Unassembled WGS sequence"/>
</dbReference>
<protein>
    <submittedName>
        <fullName evidence="3">Uncharacterized protein</fullName>
    </submittedName>
</protein>
<keyword evidence="2" id="KW-1133">Transmembrane helix</keyword>
<dbReference type="RefSeq" id="WP_006973149.1">
    <property type="nucleotide sequence ID" value="NZ_ABCS01000042.1"/>
</dbReference>
<name>A6G8V4_9BACT</name>
<keyword evidence="2" id="KW-0812">Transmembrane</keyword>
<keyword evidence="4" id="KW-1185">Reference proteome</keyword>
<dbReference type="AlphaFoldDB" id="A6G8V4"/>
<accession>A6G8V4</accession>
<feature type="region of interest" description="Disordered" evidence="1">
    <location>
        <begin position="243"/>
        <end position="294"/>
    </location>
</feature>
<gene>
    <name evidence="3" type="ORF">PPSIR1_13845</name>
</gene>
<keyword evidence="2" id="KW-0472">Membrane</keyword>
<organism evidence="3 4">
    <name type="scientific">Plesiocystis pacifica SIR-1</name>
    <dbReference type="NCBI Taxonomy" id="391625"/>
    <lineage>
        <taxon>Bacteria</taxon>
        <taxon>Pseudomonadati</taxon>
        <taxon>Myxococcota</taxon>
        <taxon>Polyangia</taxon>
        <taxon>Nannocystales</taxon>
        <taxon>Nannocystaceae</taxon>
        <taxon>Plesiocystis</taxon>
    </lineage>
</organism>
<evidence type="ECO:0000313" key="4">
    <source>
        <dbReference type="Proteomes" id="UP000005801"/>
    </source>
</evidence>
<evidence type="ECO:0000256" key="1">
    <source>
        <dbReference type="SAM" id="MobiDB-lite"/>
    </source>
</evidence>
<dbReference type="eggNOG" id="COG2194">
    <property type="taxonomic scope" value="Bacteria"/>
</dbReference>
<dbReference type="OrthoDB" id="5525602at2"/>
<feature type="transmembrane region" description="Helical" evidence="2">
    <location>
        <begin position="138"/>
        <end position="160"/>
    </location>
</feature>
<feature type="transmembrane region" description="Helical" evidence="2">
    <location>
        <begin position="40"/>
        <end position="62"/>
    </location>
</feature>
<reference evidence="3 4" key="1">
    <citation type="submission" date="2007-06" db="EMBL/GenBank/DDBJ databases">
        <authorList>
            <person name="Shimkets L."/>
            <person name="Ferriera S."/>
            <person name="Johnson J."/>
            <person name="Kravitz S."/>
            <person name="Beeson K."/>
            <person name="Sutton G."/>
            <person name="Rogers Y.-H."/>
            <person name="Friedman R."/>
            <person name="Frazier M."/>
            <person name="Venter J.C."/>
        </authorList>
    </citation>
    <scope>NUCLEOTIDE SEQUENCE [LARGE SCALE GENOMIC DNA]</scope>
    <source>
        <strain evidence="3 4">SIR-1</strain>
    </source>
</reference>
<dbReference type="EMBL" id="ABCS01000042">
    <property type="protein sequence ID" value="EDM77640.1"/>
    <property type="molecule type" value="Genomic_DNA"/>
</dbReference>
<sequence>MANPTTTLLSLTGALLRAPEQLLVQDNATPRRESERLALLAPRLLALVGLGAGAFGMVLGSYRGELQYVYAAVKAPALLLVPVLVGLPAIRSFYAACELRVSWSRLALAALLATARTAVLAAALAPVLWLYLSMGPNYHSAILAMVACLGAVGLPGLWTLTRALPEGGRNRGLATLTSVAVLAVLLAQTGWLLRPFIARPQAEVTFLRAVEADVFSSLASTQRSVKGDYRGWEVEAGGVLGRRQKAQREQPIPTGLRGADMDIDIDSDIDSESPASYGLDYDHDPSLEPKELPQ</sequence>
<proteinExistence type="predicted"/>
<dbReference type="STRING" id="391625.PPSIR1_13845"/>
<comment type="caution">
    <text evidence="3">The sequence shown here is derived from an EMBL/GenBank/DDBJ whole genome shotgun (WGS) entry which is preliminary data.</text>
</comment>
<evidence type="ECO:0000313" key="3">
    <source>
        <dbReference type="EMBL" id="EDM77640.1"/>
    </source>
</evidence>
<feature type="transmembrane region" description="Helical" evidence="2">
    <location>
        <begin position="106"/>
        <end position="132"/>
    </location>
</feature>
<feature type="transmembrane region" description="Helical" evidence="2">
    <location>
        <begin position="68"/>
        <end position="94"/>
    </location>
</feature>
<feature type="compositionally biased region" description="Acidic residues" evidence="1">
    <location>
        <begin position="261"/>
        <end position="271"/>
    </location>
</feature>
<feature type="compositionally biased region" description="Basic and acidic residues" evidence="1">
    <location>
        <begin position="280"/>
        <end position="294"/>
    </location>
</feature>